<proteinExistence type="predicted"/>
<name>A0A375FJ23_9BURK</name>
<evidence type="ECO:0000313" key="1">
    <source>
        <dbReference type="EMBL" id="SPD48878.1"/>
    </source>
</evidence>
<protein>
    <submittedName>
        <fullName evidence="1">Uncharacterized protein</fullName>
    </submittedName>
</protein>
<gene>
    <name evidence="1" type="ORF">CBM2612_P0223</name>
</gene>
<accession>A0A375FJ23</accession>
<dbReference type="AlphaFoldDB" id="A0A375FJ23"/>
<keyword evidence="1" id="KW-0614">Plasmid</keyword>
<dbReference type="EMBL" id="LT984809">
    <property type="protein sequence ID" value="SPD48878.1"/>
    <property type="molecule type" value="Genomic_DNA"/>
</dbReference>
<reference evidence="1" key="1">
    <citation type="submission" date="2018-01" db="EMBL/GenBank/DDBJ databases">
        <authorList>
            <person name="Gaut B.S."/>
            <person name="Morton B.R."/>
            <person name="Clegg M.T."/>
            <person name="Duvall M.R."/>
        </authorList>
    </citation>
    <scope>NUCLEOTIDE SEQUENCE</scope>
    <source>
        <strain evidence="1">Cupriavidus taiwanensis STM 8555</strain>
    </source>
</reference>
<sequence>MTCSSSLYPPNLETVSHAPLLHRTTSSHTDDPNAAKVLLATSIPSAAPCTDSERRANELVVTTTQYDSVVGLDCLPQ</sequence>
<geneLocation type="plasmid" evidence="1">
    <name>I</name>
</geneLocation>
<organism evidence="1">
    <name type="scientific">Cupriavidus taiwanensis</name>
    <dbReference type="NCBI Taxonomy" id="164546"/>
    <lineage>
        <taxon>Bacteria</taxon>
        <taxon>Pseudomonadati</taxon>
        <taxon>Pseudomonadota</taxon>
        <taxon>Betaproteobacteria</taxon>
        <taxon>Burkholderiales</taxon>
        <taxon>Burkholderiaceae</taxon>
        <taxon>Cupriavidus</taxon>
    </lineage>
</organism>